<evidence type="ECO:0000256" key="2">
    <source>
        <dbReference type="ARBA" id="ARBA00023002"/>
    </source>
</evidence>
<evidence type="ECO:0000259" key="5">
    <source>
        <dbReference type="Pfam" id="PF00389"/>
    </source>
</evidence>
<proteinExistence type="inferred from homology"/>
<dbReference type="InterPro" id="IPR050418">
    <property type="entry name" value="D-iso_2-hydroxyacid_DH_PdxB"/>
</dbReference>
<dbReference type="Gene3D" id="3.40.50.720">
    <property type="entry name" value="NAD(P)-binding Rossmann-like Domain"/>
    <property type="match status" value="2"/>
</dbReference>
<dbReference type="InterPro" id="IPR036291">
    <property type="entry name" value="NAD(P)-bd_dom_sf"/>
</dbReference>
<protein>
    <submittedName>
        <fullName evidence="8">D-3-phosphoglycerate dehydrogenase</fullName>
        <ecNumber evidence="8">1.1.1.95</ecNumber>
    </submittedName>
</protein>
<feature type="domain" description="D-isomer specific 2-hydroxyacid dehydrogenase NAD-binding" evidence="6">
    <location>
        <begin position="108"/>
        <end position="288"/>
    </location>
</feature>
<dbReference type="GeneID" id="82131623"/>
<dbReference type="PANTHER" id="PTHR43761:SF1">
    <property type="entry name" value="D-ISOMER SPECIFIC 2-HYDROXYACID DEHYDROGENASE CATALYTIC DOMAIN-CONTAINING PROTEIN-RELATED"/>
    <property type="match status" value="1"/>
</dbReference>
<dbReference type="Proteomes" id="UP000045175">
    <property type="component" value="Unassembled WGS sequence"/>
</dbReference>
<accession>A0A0K2X9Y2</accession>
<evidence type="ECO:0000259" key="6">
    <source>
        <dbReference type="Pfam" id="PF02826"/>
    </source>
</evidence>
<dbReference type="EC" id="1.1.1.95" evidence="8"/>
<evidence type="ECO:0000313" key="12">
    <source>
        <dbReference type="Proteomes" id="UP000041394"/>
    </source>
</evidence>
<reference evidence="11" key="2">
    <citation type="submission" date="2014-12" db="EMBL/GenBank/DDBJ databases">
        <authorList>
            <person name="Smet A."/>
        </authorList>
    </citation>
    <scope>NUCLEOTIDE SEQUENCE [LARGE SCALE GENOMIC DNA]</scope>
</reference>
<dbReference type="SUPFAM" id="SSF52283">
    <property type="entry name" value="Formate/glycerate dehydrogenase catalytic domain-like"/>
    <property type="match status" value="1"/>
</dbReference>
<dbReference type="InterPro" id="IPR006140">
    <property type="entry name" value="D-isomer_DH_NAD-bd"/>
</dbReference>
<dbReference type="NCBIfam" id="NF006263">
    <property type="entry name" value="PRK08410.1"/>
    <property type="match status" value="1"/>
</dbReference>
<dbReference type="EMBL" id="CDMN01000025">
    <property type="protein sequence ID" value="CRF44058.1"/>
    <property type="molecule type" value="Genomic_DNA"/>
</dbReference>
<dbReference type="PROSITE" id="PS00671">
    <property type="entry name" value="D_2_HYDROXYACID_DH_3"/>
    <property type="match status" value="1"/>
</dbReference>
<reference evidence="12 13" key="3">
    <citation type="submission" date="2014-12" db="EMBL/GenBank/DDBJ databases">
        <authorList>
            <person name="Jaenicke S."/>
        </authorList>
    </citation>
    <scope>NUCLEOTIDE SEQUENCE [LARGE SCALE GENOMIC DNA]</scope>
</reference>
<dbReference type="EMBL" id="CDMH01000048">
    <property type="protein sequence ID" value="CRF42876.1"/>
    <property type="molecule type" value="Genomic_DNA"/>
</dbReference>
<organism evidence="8 14">
    <name type="scientific">Helicobacter ailurogastricus</name>
    <dbReference type="NCBI Taxonomy" id="1578720"/>
    <lineage>
        <taxon>Bacteria</taxon>
        <taxon>Pseudomonadati</taxon>
        <taxon>Campylobacterota</taxon>
        <taxon>Epsilonproteobacteria</taxon>
        <taxon>Campylobacterales</taxon>
        <taxon>Helicobacteraceae</taxon>
        <taxon>Helicobacter</taxon>
    </lineage>
</organism>
<dbReference type="Proteomes" id="UP000041394">
    <property type="component" value="Unassembled WGS sequence"/>
</dbReference>
<keyword evidence="3" id="KW-0520">NAD</keyword>
<dbReference type="OrthoDB" id="9805416at2"/>
<dbReference type="PANTHER" id="PTHR43761">
    <property type="entry name" value="D-ISOMER SPECIFIC 2-HYDROXYACID DEHYDROGENASE FAMILY PROTEIN (AFU_ORTHOLOGUE AFUA_1G13630)"/>
    <property type="match status" value="1"/>
</dbReference>
<reference evidence="8" key="1">
    <citation type="submission" date="2014-12" db="EMBL/GenBank/DDBJ databases">
        <title>Whole genome sequences of four Staphylococcus schleiferi canine isolates.</title>
        <authorList>
            <person name="Misic A.M."/>
            <person name="Cain C."/>
            <person name="Morris D.O."/>
            <person name="Rankin S."/>
            <person name="Beiting D."/>
        </authorList>
    </citation>
    <scope>NUCLEOTIDE SEQUENCE</scope>
    <source>
        <strain evidence="7">ASB11</strain>
        <strain evidence="8">ASB13</strain>
        <strain evidence="10">ASB7</strain>
        <strain evidence="9">ASB9</strain>
    </source>
</reference>
<sequence length="314" mass="34968">MKPLAVFLEAHSLGRKNKLDALGEFVELVSYPGTPQDLVLERCKDAEIVILNKVQMSGDTLRKLPKLKCICITATGMNMIDLEVAKELGIAIKNVVGYSTHSVTMHTFALAFTLLSNMPYYDRYCKSGEYCKSEIFTHFNKDLMSLENKEWGIIGLGNIGKNVARIAVSFGAHVSYTSTSGRNNDSTYPQKPLEALLKESDVISIHAPLNAQTHNLIDSQELKLLKEKAILINVGRGGIVNEEAVAKELEVQDFYYATDVLEQEPMRANHPFLNPAIQNKLLITPHIAWGYGDTIKKLIIATIDNVKDYLKTRG</sequence>
<dbReference type="SUPFAM" id="SSF51735">
    <property type="entry name" value="NAD(P)-binding Rossmann-fold domains"/>
    <property type="match status" value="1"/>
</dbReference>
<evidence type="ECO:0000256" key="3">
    <source>
        <dbReference type="ARBA" id="ARBA00023027"/>
    </source>
</evidence>
<dbReference type="InterPro" id="IPR006139">
    <property type="entry name" value="D-isomer_2_OHA_DH_cat_dom"/>
</dbReference>
<dbReference type="EMBL" id="CDML01000018">
    <property type="protein sequence ID" value="CRF40837.1"/>
    <property type="molecule type" value="Genomic_DNA"/>
</dbReference>
<dbReference type="GO" id="GO:0051287">
    <property type="term" value="F:NAD binding"/>
    <property type="evidence" value="ECO:0007669"/>
    <property type="project" value="InterPro"/>
</dbReference>
<comment type="similarity">
    <text evidence="1 4">Belongs to the D-isomer specific 2-hydroxyacid dehydrogenase family.</text>
</comment>
<dbReference type="Proteomes" id="UP000043437">
    <property type="component" value="Unassembled WGS sequence"/>
</dbReference>
<dbReference type="Proteomes" id="UP000038622">
    <property type="component" value="Unassembled WGS sequence"/>
</dbReference>
<dbReference type="AlphaFoldDB" id="A0A0K2X9Y2"/>
<dbReference type="GO" id="GO:0004617">
    <property type="term" value="F:phosphoglycerate dehydrogenase activity"/>
    <property type="evidence" value="ECO:0007669"/>
    <property type="project" value="UniProtKB-EC"/>
</dbReference>
<dbReference type="Pfam" id="PF02826">
    <property type="entry name" value="2-Hacid_dh_C"/>
    <property type="match status" value="1"/>
</dbReference>
<keyword evidence="2 4" id="KW-0560">Oxidoreductase</keyword>
<gene>
    <name evidence="7" type="ORF">HAL011_06060</name>
    <name evidence="8" type="ORF">HAL013_10870</name>
    <name evidence="10" type="ORF">HAL07_06360</name>
    <name evidence="9" type="ORF">HAL09_06270</name>
</gene>
<evidence type="ECO:0000256" key="1">
    <source>
        <dbReference type="ARBA" id="ARBA00005854"/>
    </source>
</evidence>
<keyword evidence="11" id="KW-1185">Reference proteome</keyword>
<evidence type="ECO:0000313" key="9">
    <source>
        <dbReference type="EMBL" id="CRF44058.1"/>
    </source>
</evidence>
<dbReference type="Pfam" id="PF00389">
    <property type="entry name" value="2-Hacid_dh"/>
    <property type="match status" value="1"/>
</dbReference>
<dbReference type="EMBL" id="CDMG01000004">
    <property type="protein sequence ID" value="CRI32161.1"/>
    <property type="molecule type" value="Genomic_DNA"/>
</dbReference>
<evidence type="ECO:0000313" key="13">
    <source>
        <dbReference type="Proteomes" id="UP000043437"/>
    </source>
</evidence>
<dbReference type="STRING" id="1578720.HAL011_06060"/>
<evidence type="ECO:0000313" key="7">
    <source>
        <dbReference type="EMBL" id="CRF40837.1"/>
    </source>
</evidence>
<evidence type="ECO:0000313" key="14">
    <source>
        <dbReference type="Proteomes" id="UP000045175"/>
    </source>
</evidence>
<dbReference type="InterPro" id="IPR029753">
    <property type="entry name" value="D-isomer_DH_CS"/>
</dbReference>
<name>A0A0K2X9Y2_9HELI</name>
<evidence type="ECO:0000313" key="10">
    <source>
        <dbReference type="EMBL" id="CRI32161.1"/>
    </source>
</evidence>
<evidence type="ECO:0000256" key="4">
    <source>
        <dbReference type="RuleBase" id="RU003719"/>
    </source>
</evidence>
<feature type="domain" description="D-isomer specific 2-hydroxyacid dehydrogenase catalytic" evidence="5">
    <location>
        <begin position="16"/>
        <end position="312"/>
    </location>
</feature>
<evidence type="ECO:0000313" key="8">
    <source>
        <dbReference type="EMBL" id="CRF42876.1"/>
    </source>
</evidence>
<dbReference type="PROSITE" id="PS00670">
    <property type="entry name" value="D_2_HYDROXYACID_DH_2"/>
    <property type="match status" value="1"/>
</dbReference>
<evidence type="ECO:0000313" key="11">
    <source>
        <dbReference type="Proteomes" id="UP000038622"/>
    </source>
</evidence>
<dbReference type="RefSeq" id="WP_053941482.1">
    <property type="nucleotide sequence ID" value="NZ_BSWO01000003.1"/>
</dbReference>